<proteinExistence type="predicted"/>
<evidence type="ECO:0000313" key="1">
    <source>
        <dbReference type="EMBL" id="KFB37282.1"/>
    </source>
</evidence>
<protein>
    <submittedName>
        <fullName evidence="1 2">RND transporter</fullName>
    </submittedName>
</protein>
<evidence type="ECO:0000313" key="2">
    <source>
        <dbReference type="EnsemblMetazoa" id="ASIC004524-PA"/>
    </source>
</evidence>
<reference evidence="1 3" key="1">
    <citation type="journal article" date="2014" name="BMC Genomics">
        <title>Genome sequence of Anopheles sinensis provides insight into genetics basis of mosquito competence for malaria parasites.</title>
        <authorList>
            <person name="Zhou D."/>
            <person name="Zhang D."/>
            <person name="Ding G."/>
            <person name="Shi L."/>
            <person name="Hou Q."/>
            <person name="Ye Y."/>
            <person name="Xu Y."/>
            <person name="Zhou H."/>
            <person name="Xiong C."/>
            <person name="Li S."/>
            <person name="Yu J."/>
            <person name="Hong S."/>
            <person name="Yu X."/>
            <person name="Zou P."/>
            <person name="Chen C."/>
            <person name="Chang X."/>
            <person name="Wang W."/>
            <person name="Lv Y."/>
            <person name="Sun Y."/>
            <person name="Ma L."/>
            <person name="Shen B."/>
            <person name="Zhu C."/>
        </authorList>
    </citation>
    <scope>NUCLEOTIDE SEQUENCE [LARGE SCALE GENOMIC DNA]</scope>
</reference>
<evidence type="ECO:0000313" key="3">
    <source>
        <dbReference type="Proteomes" id="UP000030765"/>
    </source>
</evidence>
<organism evidence="1">
    <name type="scientific">Anopheles sinensis</name>
    <name type="common">Mosquito</name>
    <dbReference type="NCBI Taxonomy" id="74873"/>
    <lineage>
        <taxon>Eukaryota</taxon>
        <taxon>Metazoa</taxon>
        <taxon>Ecdysozoa</taxon>
        <taxon>Arthropoda</taxon>
        <taxon>Hexapoda</taxon>
        <taxon>Insecta</taxon>
        <taxon>Pterygota</taxon>
        <taxon>Neoptera</taxon>
        <taxon>Endopterygota</taxon>
        <taxon>Diptera</taxon>
        <taxon>Nematocera</taxon>
        <taxon>Culicoidea</taxon>
        <taxon>Culicidae</taxon>
        <taxon>Anophelinae</taxon>
        <taxon>Anopheles</taxon>
    </lineage>
</organism>
<dbReference type="AlphaFoldDB" id="A0A084VH38"/>
<accession>A0A084VH38</accession>
<name>A0A084VH38_ANOSI</name>
<dbReference type="EMBL" id="KE524841">
    <property type="protein sequence ID" value="KFB37282.1"/>
    <property type="molecule type" value="Genomic_DNA"/>
</dbReference>
<sequence>MKFDSGANNSEMWSLIEVSTISRGLLCAACAKRTNGRFTNCPAKLLRAGERTPILISRQRNVWDHGQICAVNLPQCFIMSEMARSAYGAAPLLNASRKGATNMAKVFFCLMTPSVR</sequence>
<keyword evidence="3" id="KW-1185">Reference proteome</keyword>
<gene>
    <name evidence="1" type="ORF">ZHAS_00004524</name>
</gene>
<dbReference type="EnsemblMetazoa" id="ASIC004524-RA">
    <property type="protein sequence ID" value="ASIC004524-PA"/>
    <property type="gene ID" value="ASIC004524"/>
</dbReference>
<reference evidence="2" key="2">
    <citation type="submission" date="2020-05" db="UniProtKB">
        <authorList>
            <consortium name="EnsemblMetazoa"/>
        </authorList>
    </citation>
    <scope>IDENTIFICATION</scope>
</reference>
<dbReference type="VEuPathDB" id="VectorBase:ASIC004524"/>
<dbReference type="EMBL" id="ATLV01013134">
    <property type="status" value="NOT_ANNOTATED_CDS"/>
    <property type="molecule type" value="Genomic_DNA"/>
</dbReference>
<dbReference type="Proteomes" id="UP000030765">
    <property type="component" value="Unassembled WGS sequence"/>
</dbReference>